<name>A0A1I6QS47_9FLAO</name>
<evidence type="ECO:0000313" key="2">
    <source>
        <dbReference type="Proteomes" id="UP000183209"/>
    </source>
</evidence>
<evidence type="ECO:0000313" key="1">
    <source>
        <dbReference type="EMBL" id="SFS55199.1"/>
    </source>
</evidence>
<reference evidence="1 2" key="1">
    <citation type="submission" date="2016-10" db="EMBL/GenBank/DDBJ databases">
        <authorList>
            <person name="de Groot N.N."/>
        </authorList>
    </citation>
    <scope>NUCLEOTIDE SEQUENCE [LARGE SCALE GENOMIC DNA]</scope>
    <source>
        <strain evidence="1 2">CGMCC 1.6114</strain>
    </source>
</reference>
<dbReference type="EMBL" id="FPAG01000002">
    <property type="protein sequence ID" value="SFS55199.1"/>
    <property type="molecule type" value="Genomic_DNA"/>
</dbReference>
<dbReference type="Proteomes" id="UP000183209">
    <property type="component" value="Unassembled WGS sequence"/>
</dbReference>
<dbReference type="OrthoDB" id="9979838at2"/>
<dbReference type="AlphaFoldDB" id="A0A1I6QS47"/>
<accession>A0A1I6QS47</accession>
<gene>
    <name evidence="1" type="ORF">SAMN04487906_0822</name>
</gene>
<proteinExistence type="predicted"/>
<protein>
    <submittedName>
        <fullName evidence="1">Uncharacterized protein</fullName>
    </submittedName>
</protein>
<sequence>MQLFIVLTGYYYRDIGLYDKIKSELELFNNEVTFSLYILSHKPKEEISIEMLNYLEINNWKIIYEPNIGWDWGCHVQFIQWFLKQNLTNPDYILFLHDDIQILKNGFINAFLNKVQVGYELIGNSKPFSEINSYLEEYNDEVAILAKNGFELNLSRIEIVRGSAFFISFDLARKSLYRLPYQKCGDINLANRSLRMFGAITTTLVGNNKISHLSNDHFTSEFISEEMRGKKISNLFFLKRRIFLIASKLFQILDVVLSKQVLKHNYSSKEPIKLKVNVSEDKLIEGYLNICPSKRNCSDINLEDLDDLFLKDKIFRLLVSFDLVKNKNFFQNQILDRVKLTSIPVDIIIDSERVTKNEINTFIKENSQLNLTREKSPIKKGTKWINRIYFNYQ</sequence>
<organism evidence="1 2">
    <name type="scientific">Zhouia amylolytica</name>
    <dbReference type="NCBI Taxonomy" id="376730"/>
    <lineage>
        <taxon>Bacteria</taxon>
        <taxon>Pseudomonadati</taxon>
        <taxon>Bacteroidota</taxon>
        <taxon>Flavobacteriia</taxon>
        <taxon>Flavobacteriales</taxon>
        <taxon>Flavobacteriaceae</taxon>
        <taxon>Zhouia</taxon>
    </lineage>
</organism>
<dbReference type="RefSeq" id="WP_074977097.1">
    <property type="nucleotide sequence ID" value="NZ_FPAG01000002.1"/>
</dbReference>